<dbReference type="InterPro" id="IPR010998">
    <property type="entry name" value="Integrase_recombinase_N"/>
</dbReference>
<dbReference type="SUPFAM" id="SSF56349">
    <property type="entry name" value="DNA breaking-rejoining enzymes"/>
    <property type="match status" value="1"/>
</dbReference>
<feature type="compositionally biased region" description="Polar residues" evidence="3">
    <location>
        <begin position="418"/>
        <end position="427"/>
    </location>
</feature>
<evidence type="ECO:0000256" key="2">
    <source>
        <dbReference type="ARBA" id="ARBA00023172"/>
    </source>
</evidence>
<dbReference type="Gene3D" id="1.10.443.10">
    <property type="entry name" value="Intergrase catalytic core"/>
    <property type="match status" value="1"/>
</dbReference>
<sequence>MAQPFENYTSVGDGEKAISVGYGNKKRNGFWAVVFVAPEGNRLEKMTRCKVTAAKKPDANFHVEAARIIVAAFTKSYPDPKRVTFAEALDKFQKTAPDLRDDTFVAYTKAVRIMRETLEGEKIKPTAPVEITPELASLFARLWLSGTYKRSKASDAKEFKRSPTTLLFYLRQLSAVWNQFIELGYAKENPWKAVRKPQVDKVRKAVPTEDTMTQFFAWVKGRYPDWHALHAFLDLKSLAGCRLKDICVLDSNQVKAGRVVWTAAQVKQREGRSVLLPDDLSQTLTRVAGAVYLWQGIIDGLGTFRRSKRHKAYASPKKTVYEVISNIFREYSNEHPEQPRLNTHALRRRAITLVVAATQNIDQTSQAIGITSACARGYYLDAQKAFQTDDIFRKVAGVLLPKNNQTEPEVSPTIPPLNGNNEAQFGT</sequence>
<evidence type="ECO:0000313" key="4">
    <source>
        <dbReference type="EMBL" id="MBP3954933.1"/>
    </source>
</evidence>
<feature type="region of interest" description="Disordered" evidence="3">
    <location>
        <begin position="403"/>
        <end position="427"/>
    </location>
</feature>
<dbReference type="Proteomes" id="UP000676565">
    <property type="component" value="Unassembled WGS sequence"/>
</dbReference>
<gene>
    <name evidence="4" type="ORF">J8F10_06515</name>
</gene>
<organism evidence="4 5">
    <name type="scientific">Gemmata palustris</name>
    <dbReference type="NCBI Taxonomy" id="2822762"/>
    <lineage>
        <taxon>Bacteria</taxon>
        <taxon>Pseudomonadati</taxon>
        <taxon>Planctomycetota</taxon>
        <taxon>Planctomycetia</taxon>
        <taxon>Gemmatales</taxon>
        <taxon>Gemmataceae</taxon>
        <taxon>Gemmata</taxon>
    </lineage>
</organism>
<evidence type="ECO:0008006" key="6">
    <source>
        <dbReference type="Google" id="ProtNLM"/>
    </source>
</evidence>
<dbReference type="InterPro" id="IPR011010">
    <property type="entry name" value="DNA_brk_join_enz"/>
</dbReference>
<accession>A0ABS5BMI2</accession>
<keyword evidence="5" id="KW-1185">Reference proteome</keyword>
<dbReference type="EMBL" id="JAGKQQ010000001">
    <property type="protein sequence ID" value="MBP3954933.1"/>
    <property type="molecule type" value="Genomic_DNA"/>
</dbReference>
<dbReference type="Gene3D" id="1.10.150.130">
    <property type="match status" value="1"/>
</dbReference>
<keyword evidence="1" id="KW-0238">DNA-binding</keyword>
<keyword evidence="2" id="KW-0233">DNA recombination</keyword>
<comment type="caution">
    <text evidence="4">The sequence shown here is derived from an EMBL/GenBank/DDBJ whole genome shotgun (WGS) entry which is preliminary data.</text>
</comment>
<dbReference type="InterPro" id="IPR013762">
    <property type="entry name" value="Integrase-like_cat_sf"/>
</dbReference>
<protein>
    <recommendedName>
        <fullName evidence="6">Tyr recombinase domain-containing protein</fullName>
    </recommendedName>
</protein>
<proteinExistence type="predicted"/>
<evidence type="ECO:0000256" key="3">
    <source>
        <dbReference type="SAM" id="MobiDB-lite"/>
    </source>
</evidence>
<evidence type="ECO:0000256" key="1">
    <source>
        <dbReference type="ARBA" id="ARBA00023125"/>
    </source>
</evidence>
<name>A0ABS5BMI2_9BACT</name>
<dbReference type="RefSeq" id="WP_210653041.1">
    <property type="nucleotide sequence ID" value="NZ_JAGKQQ010000001.1"/>
</dbReference>
<reference evidence="4 5" key="1">
    <citation type="submission" date="2021-04" db="EMBL/GenBank/DDBJ databases">
        <authorList>
            <person name="Ivanova A."/>
        </authorList>
    </citation>
    <scope>NUCLEOTIDE SEQUENCE [LARGE SCALE GENOMIC DNA]</scope>
    <source>
        <strain evidence="4 5">G18</strain>
    </source>
</reference>
<evidence type="ECO:0000313" key="5">
    <source>
        <dbReference type="Proteomes" id="UP000676565"/>
    </source>
</evidence>